<dbReference type="AlphaFoldDB" id="A0AAD3CU80"/>
<sequence length="235" mass="27497">MSSSTNNNHPHTSSNDEGEEEDDDLDSDDDELPELVDLANIGNETDDETVDDEQTDSDDIRVTVLPDRLLIPLQIWDDEEEASEEESNGSISNSIHTGETLQQRDRSGWNLGTRGMNNRYLRNEARGDNFIARIISQHPCADLPSHQLYSSSTASFILRDGLRRYYRQDMGLTNTEFSALYRRVRYYQRDMDLTDYEFMRHLYQNPELIHRFIHARERNENEEKDDDEQKEDNEE</sequence>
<protein>
    <submittedName>
        <fullName evidence="2">Uncharacterized protein</fullName>
    </submittedName>
</protein>
<feature type="region of interest" description="Disordered" evidence="1">
    <location>
        <begin position="1"/>
        <end position="59"/>
    </location>
</feature>
<name>A0AAD3CU80_9STRA</name>
<evidence type="ECO:0000313" key="3">
    <source>
        <dbReference type="Proteomes" id="UP001054902"/>
    </source>
</evidence>
<evidence type="ECO:0000313" key="2">
    <source>
        <dbReference type="EMBL" id="GFH50699.1"/>
    </source>
</evidence>
<reference evidence="2 3" key="1">
    <citation type="journal article" date="2021" name="Sci. Rep.">
        <title>The genome of the diatom Chaetoceros tenuissimus carries an ancient integrated fragment of an extant virus.</title>
        <authorList>
            <person name="Hongo Y."/>
            <person name="Kimura K."/>
            <person name="Takaki Y."/>
            <person name="Yoshida Y."/>
            <person name="Baba S."/>
            <person name="Kobayashi G."/>
            <person name="Nagasaki K."/>
            <person name="Hano T."/>
            <person name="Tomaru Y."/>
        </authorList>
    </citation>
    <scope>NUCLEOTIDE SEQUENCE [LARGE SCALE GENOMIC DNA]</scope>
    <source>
        <strain evidence="2 3">NIES-3715</strain>
    </source>
</reference>
<feature type="compositionally biased region" description="Acidic residues" evidence="1">
    <location>
        <begin position="44"/>
        <end position="57"/>
    </location>
</feature>
<evidence type="ECO:0000256" key="1">
    <source>
        <dbReference type="SAM" id="MobiDB-lite"/>
    </source>
</evidence>
<feature type="compositionally biased region" description="Low complexity" evidence="1">
    <location>
        <begin position="1"/>
        <end position="15"/>
    </location>
</feature>
<dbReference type="Proteomes" id="UP001054902">
    <property type="component" value="Unassembled WGS sequence"/>
</dbReference>
<comment type="caution">
    <text evidence="2">The sequence shown here is derived from an EMBL/GenBank/DDBJ whole genome shotgun (WGS) entry which is preliminary data.</text>
</comment>
<dbReference type="EMBL" id="BLLK01000040">
    <property type="protein sequence ID" value="GFH50699.1"/>
    <property type="molecule type" value="Genomic_DNA"/>
</dbReference>
<feature type="region of interest" description="Disordered" evidence="1">
    <location>
        <begin position="80"/>
        <end position="109"/>
    </location>
</feature>
<proteinExistence type="predicted"/>
<gene>
    <name evidence="2" type="ORF">CTEN210_07175</name>
</gene>
<feature type="compositionally biased region" description="Acidic residues" evidence="1">
    <location>
        <begin position="16"/>
        <end position="34"/>
    </location>
</feature>
<accession>A0AAD3CU80</accession>
<organism evidence="2 3">
    <name type="scientific">Chaetoceros tenuissimus</name>
    <dbReference type="NCBI Taxonomy" id="426638"/>
    <lineage>
        <taxon>Eukaryota</taxon>
        <taxon>Sar</taxon>
        <taxon>Stramenopiles</taxon>
        <taxon>Ochrophyta</taxon>
        <taxon>Bacillariophyta</taxon>
        <taxon>Coscinodiscophyceae</taxon>
        <taxon>Chaetocerotophycidae</taxon>
        <taxon>Chaetocerotales</taxon>
        <taxon>Chaetocerotaceae</taxon>
        <taxon>Chaetoceros</taxon>
    </lineage>
</organism>
<keyword evidence="3" id="KW-1185">Reference proteome</keyword>